<organism evidence="1 2">
    <name type="scientific">Penicillium cosmopolitanum</name>
    <dbReference type="NCBI Taxonomy" id="1131564"/>
    <lineage>
        <taxon>Eukaryota</taxon>
        <taxon>Fungi</taxon>
        <taxon>Dikarya</taxon>
        <taxon>Ascomycota</taxon>
        <taxon>Pezizomycotina</taxon>
        <taxon>Eurotiomycetes</taxon>
        <taxon>Eurotiomycetidae</taxon>
        <taxon>Eurotiales</taxon>
        <taxon>Aspergillaceae</taxon>
        <taxon>Penicillium</taxon>
    </lineage>
</organism>
<dbReference type="GeneID" id="81367733"/>
<dbReference type="AlphaFoldDB" id="A0A9X0BC07"/>
<dbReference type="OrthoDB" id="40334at2759"/>
<reference evidence="1" key="2">
    <citation type="journal article" date="2023" name="IMA Fungus">
        <title>Comparative genomic study of the Penicillium genus elucidates a diverse pangenome and 15 lateral gene transfer events.</title>
        <authorList>
            <person name="Petersen C."/>
            <person name="Sorensen T."/>
            <person name="Nielsen M.R."/>
            <person name="Sondergaard T.E."/>
            <person name="Sorensen J.L."/>
            <person name="Fitzpatrick D.A."/>
            <person name="Frisvad J.C."/>
            <person name="Nielsen K.L."/>
        </authorList>
    </citation>
    <scope>NUCLEOTIDE SEQUENCE</scope>
    <source>
        <strain evidence="1">IBT 29677</strain>
    </source>
</reference>
<keyword evidence="2" id="KW-1185">Reference proteome</keyword>
<evidence type="ECO:0000313" key="2">
    <source>
        <dbReference type="Proteomes" id="UP001147747"/>
    </source>
</evidence>
<reference evidence="1" key="1">
    <citation type="submission" date="2022-12" db="EMBL/GenBank/DDBJ databases">
        <authorList>
            <person name="Petersen C."/>
        </authorList>
    </citation>
    <scope>NUCLEOTIDE SEQUENCE</scope>
    <source>
        <strain evidence="1">IBT 29677</strain>
    </source>
</reference>
<evidence type="ECO:0000313" key="1">
    <source>
        <dbReference type="EMBL" id="KAJ5404245.1"/>
    </source>
</evidence>
<evidence type="ECO:0008006" key="3">
    <source>
        <dbReference type="Google" id="ProtNLM"/>
    </source>
</evidence>
<dbReference type="InterPro" id="IPR036249">
    <property type="entry name" value="Thioredoxin-like_sf"/>
</dbReference>
<dbReference type="PANTHER" id="PTHR42336:SF1">
    <property type="entry name" value="ALKYL HYDROPEROXIDE REDUCTASE SUBUNIT C_ THIOL SPECIFIC ANTIOXIDANT DOMAIN-CONTAINING PROTEIN"/>
    <property type="match status" value="1"/>
</dbReference>
<sequence>MTISQELSSFFSPSYVETSPAPEIGAKAPSCPELPFPADNGKPTIISFLRHCGCPVTEAAFLKMRTASAQHPDINFITISHSDQESTEKWLDAVGGSESGDGSSVTMVVDADRQIYARWGLGIVSWGHLWNFAGLASIWKLGREDGIWQRPTESGNRWQSAGSFAVDAEGYVRWGRAAVRVDDMVDIEAAIAALRA</sequence>
<comment type="caution">
    <text evidence="1">The sequence shown here is derived from an EMBL/GenBank/DDBJ whole genome shotgun (WGS) entry which is preliminary data.</text>
</comment>
<proteinExistence type="predicted"/>
<dbReference type="PANTHER" id="PTHR42336">
    <property type="entry name" value="THIOREDOXIN DOMAIN-CONTAINING PROTEIN-RELATED"/>
    <property type="match status" value="1"/>
</dbReference>
<name>A0A9X0BC07_9EURO</name>
<dbReference type="SUPFAM" id="SSF52833">
    <property type="entry name" value="Thioredoxin-like"/>
    <property type="match status" value="1"/>
</dbReference>
<dbReference type="RefSeq" id="XP_056491487.1">
    <property type="nucleotide sequence ID" value="XM_056628753.1"/>
</dbReference>
<dbReference type="Proteomes" id="UP001147747">
    <property type="component" value="Unassembled WGS sequence"/>
</dbReference>
<accession>A0A9X0BC07</accession>
<gene>
    <name evidence="1" type="ORF">N7509_004116</name>
</gene>
<dbReference type="EMBL" id="JAPZBU010000005">
    <property type="protein sequence ID" value="KAJ5404245.1"/>
    <property type="molecule type" value="Genomic_DNA"/>
</dbReference>
<protein>
    <recommendedName>
        <fullName evidence="3">Thioredoxin domain-containing protein</fullName>
    </recommendedName>
</protein>
<dbReference type="Gene3D" id="3.40.30.10">
    <property type="entry name" value="Glutaredoxin"/>
    <property type="match status" value="1"/>
</dbReference>